<dbReference type="RefSeq" id="WP_154571393.1">
    <property type="nucleotide sequence ID" value="NZ_VWSJ01000042.1"/>
</dbReference>
<keyword evidence="2" id="KW-1185">Reference proteome</keyword>
<dbReference type="EMBL" id="VWSJ01000042">
    <property type="protein sequence ID" value="MSN97146.1"/>
    <property type="molecule type" value="Genomic_DNA"/>
</dbReference>
<accession>A0A6L5WJM3</accession>
<proteinExistence type="predicted"/>
<protein>
    <submittedName>
        <fullName evidence="1">Uncharacterized protein</fullName>
    </submittedName>
</protein>
<reference evidence="1 2" key="1">
    <citation type="submission" date="2019-09" db="EMBL/GenBank/DDBJ databases">
        <authorList>
            <person name="Silva M."/>
            <person name="Pereira G."/>
            <person name="Lopes-Da-Costa L."/>
            <person name="Silva E."/>
        </authorList>
    </citation>
    <scope>NUCLEOTIDE SEQUENCE [LARGE SCALE GENOMIC DNA]</scope>
    <source>
        <strain evidence="1 2">FMV-PI01</strain>
    </source>
</reference>
<organism evidence="1 2">
    <name type="scientific">Campylobacter portucalensis</name>
    <dbReference type="NCBI Taxonomy" id="2608384"/>
    <lineage>
        <taxon>Bacteria</taxon>
        <taxon>Pseudomonadati</taxon>
        <taxon>Campylobacterota</taxon>
        <taxon>Epsilonproteobacteria</taxon>
        <taxon>Campylobacterales</taxon>
        <taxon>Campylobacteraceae</taxon>
        <taxon>Campylobacter</taxon>
    </lineage>
</organism>
<evidence type="ECO:0000313" key="2">
    <source>
        <dbReference type="Proteomes" id="UP000476338"/>
    </source>
</evidence>
<feature type="non-terminal residue" evidence="1">
    <location>
        <position position="114"/>
    </location>
</feature>
<evidence type="ECO:0000313" key="1">
    <source>
        <dbReference type="EMBL" id="MSN97146.1"/>
    </source>
</evidence>
<dbReference type="Proteomes" id="UP000476338">
    <property type="component" value="Unassembled WGS sequence"/>
</dbReference>
<reference evidence="1 2" key="2">
    <citation type="submission" date="2020-03" db="EMBL/GenBank/DDBJ databases">
        <title>Campylobacter portucalensis sp. nov., a new species of Campylobacter isolated from the reproductive tract of bulls.</title>
        <authorList>
            <person name="Silva M.F."/>
            <person name="Pereira G."/>
            <person name="Carneiro C."/>
            <person name="Hemphill A."/>
            <person name="Mateus L."/>
            <person name="Lopes-Da-Costa L."/>
            <person name="Silva E."/>
        </authorList>
    </citation>
    <scope>NUCLEOTIDE SEQUENCE [LARGE SCALE GENOMIC DNA]</scope>
    <source>
        <strain evidence="1 2">FMV-PI01</strain>
    </source>
</reference>
<gene>
    <name evidence="1" type="ORF">F1B92_08235</name>
</gene>
<dbReference type="AlphaFoldDB" id="A0A6L5WJM3"/>
<comment type="caution">
    <text evidence="1">The sequence shown here is derived from an EMBL/GenBank/DDBJ whole genome shotgun (WGS) entry which is preliminary data.</text>
</comment>
<sequence length="114" mass="14074">MTYRCTKTQKMQYPKKYLEYLSDWRKKQHPYFKYPGNFFNSLCKHEKQKHKDETGWDLINCDKIQQKNINWNFNDFLIQFSDGKGFKKNNGWDLEYYEPGVIIDKHHKIYPMIH</sequence>
<name>A0A6L5WJM3_9BACT</name>